<name>A0ACB9I7K0_9ASTR</name>
<dbReference type="Proteomes" id="UP001056120">
    <property type="component" value="Linkage Group LG10"/>
</dbReference>
<proteinExistence type="predicted"/>
<evidence type="ECO:0000313" key="1">
    <source>
        <dbReference type="EMBL" id="KAI3803485.1"/>
    </source>
</evidence>
<keyword evidence="2" id="KW-1185">Reference proteome</keyword>
<reference evidence="1 2" key="2">
    <citation type="journal article" date="2022" name="Mol. Ecol. Resour.">
        <title>The genomes of chicory, endive, great burdock and yacon provide insights into Asteraceae paleo-polyploidization history and plant inulin production.</title>
        <authorList>
            <person name="Fan W."/>
            <person name="Wang S."/>
            <person name="Wang H."/>
            <person name="Wang A."/>
            <person name="Jiang F."/>
            <person name="Liu H."/>
            <person name="Zhao H."/>
            <person name="Xu D."/>
            <person name="Zhang Y."/>
        </authorList>
    </citation>
    <scope>NUCLEOTIDE SEQUENCE [LARGE SCALE GENOMIC DNA]</scope>
    <source>
        <strain evidence="2">cv. Yunnan</strain>
        <tissue evidence="1">Leaves</tissue>
    </source>
</reference>
<accession>A0ACB9I7K0</accession>
<evidence type="ECO:0000313" key="2">
    <source>
        <dbReference type="Proteomes" id="UP001056120"/>
    </source>
</evidence>
<protein>
    <submittedName>
        <fullName evidence="1">Uncharacterized protein</fullName>
    </submittedName>
</protein>
<reference evidence="2" key="1">
    <citation type="journal article" date="2022" name="Mol. Ecol. Resour.">
        <title>The genomes of chicory, endive, great burdock and yacon provide insights into Asteraceae palaeo-polyploidization history and plant inulin production.</title>
        <authorList>
            <person name="Fan W."/>
            <person name="Wang S."/>
            <person name="Wang H."/>
            <person name="Wang A."/>
            <person name="Jiang F."/>
            <person name="Liu H."/>
            <person name="Zhao H."/>
            <person name="Xu D."/>
            <person name="Zhang Y."/>
        </authorList>
    </citation>
    <scope>NUCLEOTIDE SEQUENCE [LARGE SCALE GENOMIC DNA]</scope>
    <source>
        <strain evidence="2">cv. Yunnan</strain>
    </source>
</reference>
<comment type="caution">
    <text evidence="1">The sequence shown here is derived from an EMBL/GenBank/DDBJ whole genome shotgun (WGS) entry which is preliminary data.</text>
</comment>
<dbReference type="EMBL" id="CM042027">
    <property type="protein sequence ID" value="KAI3803485.1"/>
    <property type="molecule type" value="Genomic_DNA"/>
</dbReference>
<organism evidence="1 2">
    <name type="scientific">Smallanthus sonchifolius</name>
    <dbReference type="NCBI Taxonomy" id="185202"/>
    <lineage>
        <taxon>Eukaryota</taxon>
        <taxon>Viridiplantae</taxon>
        <taxon>Streptophyta</taxon>
        <taxon>Embryophyta</taxon>
        <taxon>Tracheophyta</taxon>
        <taxon>Spermatophyta</taxon>
        <taxon>Magnoliopsida</taxon>
        <taxon>eudicotyledons</taxon>
        <taxon>Gunneridae</taxon>
        <taxon>Pentapetalae</taxon>
        <taxon>asterids</taxon>
        <taxon>campanulids</taxon>
        <taxon>Asterales</taxon>
        <taxon>Asteraceae</taxon>
        <taxon>Asteroideae</taxon>
        <taxon>Heliantheae alliance</taxon>
        <taxon>Millerieae</taxon>
        <taxon>Smallanthus</taxon>
    </lineage>
</organism>
<gene>
    <name evidence="1" type="ORF">L1987_31637</name>
</gene>
<sequence length="322" mass="36631">MEGPTSNINLSTEDVKNLECLLEAFGSMVSPNDMASAYCRSGNDLHKASEMLYNMLRSSSNNGGCGYDVRESANAYQDLSIKFEENLRFNDSSQRSNLEKEVLSNILTVSERSEPKTVHQPRTRKYGLVTEPLEDQVIEFKTPFVKKEVNEYGNEEVEDNYDTLREAVKEHWTTMKLYYRAAADAYVKGNIELSDKLVKEVACPGHFYMAKAREANETSSKILTQTRNDGEAISIDLNDHDPKEAVRFMKIQLKSMSGIPSIHYLKVMVGANDDKNKPNARKRLISKLLQRNAIAWTEEQDGQVMSIRIDVINRNHLSFNKK</sequence>